<name>R7WRR5_9NOCA</name>
<evidence type="ECO:0000313" key="1">
    <source>
        <dbReference type="EMBL" id="EOM78027.1"/>
    </source>
</evidence>
<protein>
    <recommendedName>
        <fullName evidence="3">XRE family transcriptional regulator</fullName>
    </recommendedName>
</protein>
<organism evidence="1 2">
    <name type="scientific">Rhodococcus rhodnii LMG 5362</name>
    <dbReference type="NCBI Taxonomy" id="1273125"/>
    <lineage>
        <taxon>Bacteria</taxon>
        <taxon>Bacillati</taxon>
        <taxon>Actinomycetota</taxon>
        <taxon>Actinomycetes</taxon>
        <taxon>Mycobacteriales</taxon>
        <taxon>Nocardiaceae</taxon>
        <taxon>Rhodococcus</taxon>
    </lineage>
</organism>
<proteinExistence type="predicted"/>
<comment type="caution">
    <text evidence="1">The sequence shown here is derived from an EMBL/GenBank/DDBJ whole genome shotgun (WGS) entry which is preliminary data.</text>
</comment>
<keyword evidence="2" id="KW-1185">Reference proteome</keyword>
<gene>
    <name evidence="1" type="ORF">Rrhod_0568</name>
</gene>
<reference evidence="1 2" key="1">
    <citation type="journal article" date="2013" name="Genome Announc.">
        <title>Draft Genome Sequence of Rhodococcus rhodnii Strain LMG5362, a Symbiont of Rhodnius prolixus (Hemiptera, Reduviidae, Triatominae), the Principle Vector of Trypanosoma cruzi.</title>
        <authorList>
            <person name="Pachebat J.A."/>
            <person name="van Keulen G."/>
            <person name="Whitten M.M."/>
            <person name="Girdwood S."/>
            <person name="Del Sol R."/>
            <person name="Dyson P.J."/>
            <person name="Facey P.D."/>
        </authorList>
    </citation>
    <scope>NUCLEOTIDE SEQUENCE [LARGE SCALE GENOMIC DNA]</scope>
    <source>
        <strain evidence="1 2">LMG 5362</strain>
    </source>
</reference>
<accession>R7WRR5</accession>
<dbReference type="Proteomes" id="UP000013525">
    <property type="component" value="Unassembled WGS sequence"/>
</dbReference>
<evidence type="ECO:0000313" key="2">
    <source>
        <dbReference type="Proteomes" id="UP000013525"/>
    </source>
</evidence>
<evidence type="ECO:0008006" key="3">
    <source>
        <dbReference type="Google" id="ProtNLM"/>
    </source>
</evidence>
<dbReference type="AlphaFoldDB" id="R7WRR5"/>
<dbReference type="EMBL" id="APMY01000019">
    <property type="protein sequence ID" value="EOM78027.1"/>
    <property type="molecule type" value="Genomic_DNA"/>
</dbReference>
<sequence length="78" mass="8416">MNMTISFKAALEPGLIDRLKSDHRFSSDEALGTAIRCTSAEVDELRRGGTPSYATALAIAAITGRDRLDFICRVTQAA</sequence>